<dbReference type="Pfam" id="PF14657">
    <property type="entry name" value="Arm-DNA-bind_4"/>
    <property type="match status" value="1"/>
</dbReference>
<dbReference type="SUPFAM" id="SSF56349">
    <property type="entry name" value="DNA breaking-rejoining enzymes"/>
    <property type="match status" value="1"/>
</dbReference>
<dbReference type="Proteomes" id="UP000028089">
    <property type="component" value="Unassembled WGS sequence"/>
</dbReference>
<dbReference type="InterPro" id="IPR002104">
    <property type="entry name" value="Integrase_catalytic"/>
</dbReference>
<dbReference type="AlphaFoldDB" id="A0A081QR42"/>
<keyword evidence="3" id="KW-0238">DNA-binding</keyword>
<reference evidence="6 7" key="1">
    <citation type="submission" date="2014-05" db="EMBL/GenBank/DDBJ databases">
        <authorList>
            <person name="Daugherty S.C."/>
            <person name="Tallon L.J."/>
            <person name="Sadzewicz L."/>
            <person name="Kilian M."/>
            <person name="Tettelin H."/>
        </authorList>
    </citation>
    <scope>NUCLEOTIDE SEQUENCE [LARGE SCALE GENOMIC DNA]</scope>
    <source>
        <strain evidence="6 7">SK578</strain>
    </source>
</reference>
<dbReference type="InterPro" id="IPR050808">
    <property type="entry name" value="Phage_Integrase"/>
</dbReference>
<protein>
    <submittedName>
        <fullName evidence="6">Phage integrase family protein</fullName>
    </submittedName>
</protein>
<dbReference type="GO" id="GO:0006310">
    <property type="term" value="P:DNA recombination"/>
    <property type="evidence" value="ECO:0007669"/>
    <property type="project" value="UniProtKB-KW"/>
</dbReference>
<evidence type="ECO:0000256" key="4">
    <source>
        <dbReference type="ARBA" id="ARBA00023172"/>
    </source>
</evidence>
<name>A0A081QR42_STRMT</name>
<keyword evidence="4" id="KW-0233">DNA recombination</keyword>
<dbReference type="PANTHER" id="PTHR30629">
    <property type="entry name" value="PROPHAGE INTEGRASE"/>
    <property type="match status" value="1"/>
</dbReference>
<proteinExistence type="inferred from homology"/>
<evidence type="ECO:0000259" key="5">
    <source>
        <dbReference type="PROSITE" id="PS51898"/>
    </source>
</evidence>
<gene>
    <name evidence="6" type="ORF">SK578_1516</name>
</gene>
<dbReference type="PANTHER" id="PTHR30629:SF2">
    <property type="entry name" value="PROPHAGE INTEGRASE INTS-RELATED"/>
    <property type="match status" value="1"/>
</dbReference>
<comment type="similarity">
    <text evidence="1">Belongs to the 'phage' integrase family.</text>
</comment>
<dbReference type="InterPro" id="IPR011010">
    <property type="entry name" value="DNA_brk_join_enz"/>
</dbReference>
<evidence type="ECO:0000313" key="6">
    <source>
        <dbReference type="EMBL" id="KEQ45415.1"/>
    </source>
</evidence>
<dbReference type="PATRIC" id="fig|28037.93.peg.1465"/>
<organism evidence="6 7">
    <name type="scientific">Streptococcus mitis</name>
    <dbReference type="NCBI Taxonomy" id="28037"/>
    <lineage>
        <taxon>Bacteria</taxon>
        <taxon>Bacillati</taxon>
        <taxon>Bacillota</taxon>
        <taxon>Bacilli</taxon>
        <taxon>Lactobacillales</taxon>
        <taxon>Streptococcaceae</taxon>
        <taxon>Streptococcus</taxon>
        <taxon>Streptococcus mitis group</taxon>
    </lineage>
</organism>
<dbReference type="InterPro" id="IPR013762">
    <property type="entry name" value="Integrase-like_cat_sf"/>
</dbReference>
<dbReference type="Gene3D" id="1.10.443.10">
    <property type="entry name" value="Intergrase catalytic core"/>
    <property type="match status" value="1"/>
</dbReference>
<dbReference type="Pfam" id="PF14659">
    <property type="entry name" value="Phage_int_SAM_3"/>
    <property type="match status" value="1"/>
</dbReference>
<comment type="caution">
    <text evidence="6">The sequence shown here is derived from an EMBL/GenBank/DDBJ whole genome shotgun (WGS) entry which is preliminary data.</text>
</comment>
<dbReference type="CDD" id="cd01189">
    <property type="entry name" value="INT_ICEBs1_C_like"/>
    <property type="match status" value="1"/>
</dbReference>
<dbReference type="InterPro" id="IPR010998">
    <property type="entry name" value="Integrase_recombinase_N"/>
</dbReference>
<feature type="domain" description="Tyr recombinase" evidence="5">
    <location>
        <begin position="169"/>
        <end position="374"/>
    </location>
</feature>
<evidence type="ECO:0000313" key="7">
    <source>
        <dbReference type="Proteomes" id="UP000028089"/>
    </source>
</evidence>
<evidence type="ECO:0000256" key="3">
    <source>
        <dbReference type="ARBA" id="ARBA00023125"/>
    </source>
</evidence>
<dbReference type="InterPro" id="IPR004107">
    <property type="entry name" value="Integrase_SAM-like_N"/>
</dbReference>
<dbReference type="Pfam" id="PF00589">
    <property type="entry name" value="Phage_integrase"/>
    <property type="match status" value="1"/>
</dbReference>
<dbReference type="RefSeq" id="WP_042751411.1">
    <property type="nucleotide sequence ID" value="NZ_JPFY01000013.1"/>
</dbReference>
<dbReference type="Gene3D" id="1.10.150.130">
    <property type="match status" value="1"/>
</dbReference>
<accession>A0A081QR42</accession>
<evidence type="ECO:0000256" key="2">
    <source>
        <dbReference type="ARBA" id="ARBA00022908"/>
    </source>
</evidence>
<dbReference type="GO" id="GO:0003677">
    <property type="term" value="F:DNA binding"/>
    <property type="evidence" value="ECO:0007669"/>
    <property type="project" value="UniProtKB-KW"/>
</dbReference>
<evidence type="ECO:0000256" key="1">
    <source>
        <dbReference type="ARBA" id="ARBA00008857"/>
    </source>
</evidence>
<sequence>MSIIKYKAKKSKSGYLYKVRIYRVIDGKRQDFFKSGFKSRREARQYEAMIYHKKASGDLSGLLRASERRFDEVFEEWFKTYQNTVERTTSVRTDDLFRIHILPVLGKMKISKITPWHCQDFITEKGQTFRNIKQVKSYTSQVFDFALKMKLITDNPMKQTILPKRERKKSDNFFSVEELHEFLAIIKAEEPYKNYALFRLLAYSGLRKGELYSLRWSDIDFDNQLLSISKNLGRIKGKAVEKSTKNKFSIRQIPLDTETVSILKEWKQKSRKEKGQLSVTPLIDSDHMFTFVGRDGKIEPLYQDYINSVLKRIIRKHGLKKITPHGFRHTHATLMIEVGVDPVNAAKRLGHASSQMTLDTYSHSTVAGEKKAITKFVDYLDSAKG</sequence>
<dbReference type="PROSITE" id="PS51898">
    <property type="entry name" value="TYR_RECOMBINASE"/>
    <property type="match status" value="1"/>
</dbReference>
<dbReference type="InterPro" id="IPR028259">
    <property type="entry name" value="AP2-like_int_N"/>
</dbReference>
<keyword evidence="2" id="KW-0229">DNA integration</keyword>
<dbReference type="GO" id="GO:0015074">
    <property type="term" value="P:DNA integration"/>
    <property type="evidence" value="ECO:0007669"/>
    <property type="project" value="UniProtKB-KW"/>
</dbReference>
<dbReference type="EMBL" id="JPFY01000013">
    <property type="protein sequence ID" value="KEQ45415.1"/>
    <property type="molecule type" value="Genomic_DNA"/>
</dbReference>